<dbReference type="GO" id="GO:0052621">
    <property type="term" value="F:diguanylate cyclase activity"/>
    <property type="evidence" value="ECO:0007669"/>
    <property type="project" value="UniProtKB-EC"/>
</dbReference>
<dbReference type="InterPro" id="IPR000160">
    <property type="entry name" value="GGDEF_dom"/>
</dbReference>
<sequence>MIQYLMSSYLGINKQDEHYRHVSLVLIYAISCVCVTTFYCFYNTLIFDYPKMFLIDLAGTIVGLLALYVLLGLKRIRLASWILLLMAAGVVLAVILSRVNANYSMAWAMIIPLMSVFLLGYLWGTVFSLGYLALVVWIARQGLETWQAAPWDVGSAVNVVAIYLLLFMLSCYFEASRRSAHKLLQASNQKLAHLASTDVLTGLKNRRSIEDYLLAHDRQPLFLAMIDVDDFKHINDDFGHNTGDEVLVALAQLMQQLVGDHGVVGRWGGEEFVIVFDDSNVEAFEALLIQLVQGVAATGFGVSRSVTISVGGSRHTGADHKLTLRAADEALYEVKQKGKNGYKIAMASA</sequence>
<protein>
    <recommendedName>
        <fullName evidence="1">diguanylate cyclase</fullName>
        <ecNumber evidence="1">2.7.7.65</ecNumber>
    </recommendedName>
</protein>
<keyword evidence="3" id="KW-1133">Transmembrane helix</keyword>
<dbReference type="PROSITE" id="PS50887">
    <property type="entry name" value="GGDEF"/>
    <property type="match status" value="1"/>
</dbReference>
<keyword evidence="3" id="KW-0812">Transmembrane</keyword>
<feature type="transmembrane region" description="Helical" evidence="3">
    <location>
        <begin position="79"/>
        <end position="99"/>
    </location>
</feature>
<dbReference type="InterPro" id="IPR043128">
    <property type="entry name" value="Rev_trsase/Diguanyl_cyclase"/>
</dbReference>
<evidence type="ECO:0000256" key="3">
    <source>
        <dbReference type="SAM" id="Phobius"/>
    </source>
</evidence>
<accession>A0A1A8TQ40</accession>
<dbReference type="AlphaFoldDB" id="A0A1A8TQ40"/>
<dbReference type="InterPro" id="IPR029787">
    <property type="entry name" value="Nucleotide_cyclase"/>
</dbReference>
<evidence type="ECO:0000259" key="4">
    <source>
        <dbReference type="PROSITE" id="PS50887"/>
    </source>
</evidence>
<dbReference type="GO" id="GO:0005886">
    <property type="term" value="C:plasma membrane"/>
    <property type="evidence" value="ECO:0007669"/>
    <property type="project" value="TreeGrafter"/>
</dbReference>
<organism evidence="5 6">
    <name type="scientific">Marinomonas aquimarina</name>
    <dbReference type="NCBI Taxonomy" id="295068"/>
    <lineage>
        <taxon>Bacteria</taxon>
        <taxon>Pseudomonadati</taxon>
        <taxon>Pseudomonadota</taxon>
        <taxon>Gammaproteobacteria</taxon>
        <taxon>Oceanospirillales</taxon>
        <taxon>Oceanospirillaceae</taxon>
        <taxon>Marinomonas</taxon>
    </lineage>
</organism>
<proteinExistence type="predicted"/>
<feature type="domain" description="GGDEF" evidence="4">
    <location>
        <begin position="219"/>
        <end position="347"/>
    </location>
</feature>
<dbReference type="SUPFAM" id="SSF55073">
    <property type="entry name" value="Nucleotide cyclase"/>
    <property type="match status" value="1"/>
</dbReference>
<evidence type="ECO:0000313" key="6">
    <source>
        <dbReference type="Proteomes" id="UP000092627"/>
    </source>
</evidence>
<dbReference type="OrthoDB" id="9812260at2"/>
<reference evidence="5 6" key="1">
    <citation type="submission" date="2016-06" db="EMBL/GenBank/DDBJ databases">
        <authorList>
            <person name="Kjaerup R.B."/>
            <person name="Dalgaard T.S."/>
            <person name="Juul-Madsen H.R."/>
        </authorList>
    </citation>
    <scope>NUCLEOTIDE SEQUENCE [LARGE SCALE GENOMIC DNA]</scope>
    <source>
        <strain evidence="5 6">CECT 5080</strain>
    </source>
</reference>
<gene>
    <name evidence="5" type="primary">adrA_6</name>
    <name evidence="5" type="ORF">MAQ5080_03011</name>
</gene>
<dbReference type="GO" id="GO:0043709">
    <property type="term" value="P:cell adhesion involved in single-species biofilm formation"/>
    <property type="evidence" value="ECO:0007669"/>
    <property type="project" value="TreeGrafter"/>
</dbReference>
<comment type="catalytic activity">
    <reaction evidence="2">
        <text>2 GTP = 3',3'-c-di-GMP + 2 diphosphate</text>
        <dbReference type="Rhea" id="RHEA:24898"/>
        <dbReference type="ChEBI" id="CHEBI:33019"/>
        <dbReference type="ChEBI" id="CHEBI:37565"/>
        <dbReference type="ChEBI" id="CHEBI:58805"/>
        <dbReference type="EC" id="2.7.7.65"/>
    </reaction>
</comment>
<evidence type="ECO:0000313" key="5">
    <source>
        <dbReference type="EMBL" id="SBS34905.1"/>
    </source>
</evidence>
<keyword evidence="6" id="KW-1185">Reference proteome</keyword>
<feature type="transmembrane region" description="Helical" evidence="3">
    <location>
        <begin position="106"/>
        <end position="139"/>
    </location>
</feature>
<dbReference type="CDD" id="cd01949">
    <property type="entry name" value="GGDEF"/>
    <property type="match status" value="1"/>
</dbReference>
<dbReference type="Pfam" id="PF00990">
    <property type="entry name" value="GGDEF"/>
    <property type="match status" value="1"/>
</dbReference>
<dbReference type="STRING" id="295068.MAQ5080_03011"/>
<dbReference type="Proteomes" id="UP000092627">
    <property type="component" value="Unassembled WGS sequence"/>
</dbReference>
<keyword evidence="5" id="KW-0548">Nucleotidyltransferase</keyword>
<keyword evidence="5" id="KW-0808">Transferase</keyword>
<dbReference type="RefSeq" id="WP_067211466.1">
    <property type="nucleotide sequence ID" value="NZ_FLOC01000019.1"/>
</dbReference>
<evidence type="ECO:0000256" key="2">
    <source>
        <dbReference type="ARBA" id="ARBA00034247"/>
    </source>
</evidence>
<feature type="transmembrane region" description="Helical" evidence="3">
    <location>
        <begin position="53"/>
        <end position="73"/>
    </location>
</feature>
<dbReference type="EMBL" id="FLOC01000019">
    <property type="protein sequence ID" value="SBS34905.1"/>
    <property type="molecule type" value="Genomic_DNA"/>
</dbReference>
<dbReference type="EC" id="2.7.7.65" evidence="1"/>
<dbReference type="PANTHER" id="PTHR45138">
    <property type="entry name" value="REGULATORY COMPONENTS OF SENSORY TRANSDUCTION SYSTEM"/>
    <property type="match status" value="1"/>
</dbReference>
<dbReference type="InterPro" id="IPR050469">
    <property type="entry name" value="Diguanylate_Cyclase"/>
</dbReference>
<dbReference type="PANTHER" id="PTHR45138:SF9">
    <property type="entry name" value="DIGUANYLATE CYCLASE DGCM-RELATED"/>
    <property type="match status" value="1"/>
</dbReference>
<dbReference type="SMART" id="SM00267">
    <property type="entry name" value="GGDEF"/>
    <property type="match status" value="1"/>
</dbReference>
<feature type="transmembrane region" description="Helical" evidence="3">
    <location>
        <begin position="20"/>
        <end position="41"/>
    </location>
</feature>
<name>A0A1A8TQ40_9GAMM</name>
<evidence type="ECO:0000256" key="1">
    <source>
        <dbReference type="ARBA" id="ARBA00012528"/>
    </source>
</evidence>
<dbReference type="Gene3D" id="3.30.70.270">
    <property type="match status" value="1"/>
</dbReference>
<feature type="transmembrane region" description="Helical" evidence="3">
    <location>
        <begin position="151"/>
        <end position="173"/>
    </location>
</feature>
<keyword evidence="3" id="KW-0472">Membrane</keyword>
<dbReference type="NCBIfam" id="TIGR00254">
    <property type="entry name" value="GGDEF"/>
    <property type="match status" value="1"/>
</dbReference>
<dbReference type="GO" id="GO:1902201">
    <property type="term" value="P:negative regulation of bacterial-type flagellum-dependent cell motility"/>
    <property type="evidence" value="ECO:0007669"/>
    <property type="project" value="TreeGrafter"/>
</dbReference>